<protein>
    <recommendedName>
        <fullName evidence="2">TonB C-terminal domain-containing protein</fullName>
    </recommendedName>
</protein>
<dbReference type="GO" id="GO:0055085">
    <property type="term" value="P:transmembrane transport"/>
    <property type="evidence" value="ECO:0007669"/>
    <property type="project" value="InterPro"/>
</dbReference>
<dbReference type="Proteomes" id="UP000326921">
    <property type="component" value="Chromosome"/>
</dbReference>
<gene>
    <name evidence="3" type="ORF">GFH32_03380</name>
</gene>
<keyword evidence="1" id="KW-0732">Signal</keyword>
<keyword evidence="4" id="KW-1185">Reference proteome</keyword>
<dbReference type="InterPro" id="IPR037682">
    <property type="entry name" value="TonB_C"/>
</dbReference>
<proteinExistence type="predicted"/>
<evidence type="ECO:0000313" key="4">
    <source>
        <dbReference type="Proteomes" id="UP000326921"/>
    </source>
</evidence>
<feature type="chain" id="PRO_5025020364" description="TonB C-terminal domain-containing protein" evidence="1">
    <location>
        <begin position="24"/>
        <end position="145"/>
    </location>
</feature>
<dbReference type="AlphaFoldDB" id="A0A5Q0QD08"/>
<sequence length="145" mass="15993">MKLKIMTFAIVLLGMIICQTAKSQEIVDSILTVDAADDSIVFETLSYPEQGTVAFRGDLAKYYNLPRAAIDRKLSGQLAASFVIDIDGKLKDVVIIKDLGYGTGKELKKALQFLSKRHQWTKAIVNGKLVNVRHTITFSISSGPF</sequence>
<accession>A0A5Q0QD08</accession>
<dbReference type="RefSeq" id="WP_153509745.1">
    <property type="nucleotide sequence ID" value="NZ_CP045652.1"/>
</dbReference>
<reference evidence="3 4" key="1">
    <citation type="submission" date="2019-10" db="EMBL/GenBank/DDBJ databases">
        <authorList>
            <person name="Dong K."/>
        </authorList>
    </citation>
    <scope>NUCLEOTIDE SEQUENCE [LARGE SCALE GENOMIC DNA]</scope>
    <source>
        <strain evidence="4">dk4302</strain>
    </source>
</reference>
<feature type="signal peptide" evidence="1">
    <location>
        <begin position="1"/>
        <end position="23"/>
    </location>
</feature>
<dbReference type="Pfam" id="PF03544">
    <property type="entry name" value="TonB_C"/>
    <property type="match status" value="1"/>
</dbReference>
<evidence type="ECO:0000313" key="3">
    <source>
        <dbReference type="EMBL" id="QGA25422.1"/>
    </source>
</evidence>
<evidence type="ECO:0000259" key="2">
    <source>
        <dbReference type="Pfam" id="PF03544"/>
    </source>
</evidence>
<dbReference type="EMBL" id="CP045652">
    <property type="protein sequence ID" value="QGA25422.1"/>
    <property type="molecule type" value="Genomic_DNA"/>
</dbReference>
<dbReference type="Gene3D" id="3.30.1150.10">
    <property type="match status" value="1"/>
</dbReference>
<feature type="domain" description="TonB C-terminal" evidence="2">
    <location>
        <begin position="65"/>
        <end position="139"/>
    </location>
</feature>
<evidence type="ECO:0000256" key="1">
    <source>
        <dbReference type="SAM" id="SignalP"/>
    </source>
</evidence>
<dbReference type="KEGG" id="sphe:GFH32_03380"/>
<organism evidence="3 4">
    <name type="scientific">Sphingobacterium zhuxiongii</name>
    <dbReference type="NCBI Taxonomy" id="2662364"/>
    <lineage>
        <taxon>Bacteria</taxon>
        <taxon>Pseudomonadati</taxon>
        <taxon>Bacteroidota</taxon>
        <taxon>Sphingobacteriia</taxon>
        <taxon>Sphingobacteriales</taxon>
        <taxon>Sphingobacteriaceae</taxon>
        <taxon>Sphingobacterium</taxon>
    </lineage>
</organism>
<dbReference type="SUPFAM" id="SSF74653">
    <property type="entry name" value="TolA/TonB C-terminal domain"/>
    <property type="match status" value="1"/>
</dbReference>
<name>A0A5Q0QD08_9SPHI</name>